<dbReference type="EMBL" id="BLXT01004553">
    <property type="protein sequence ID" value="GFO14340.1"/>
    <property type="molecule type" value="Genomic_DNA"/>
</dbReference>
<feature type="compositionally biased region" description="Basic and acidic residues" evidence="1">
    <location>
        <begin position="194"/>
        <end position="209"/>
    </location>
</feature>
<evidence type="ECO:0000313" key="3">
    <source>
        <dbReference type="Proteomes" id="UP000735302"/>
    </source>
</evidence>
<evidence type="ECO:0000313" key="2">
    <source>
        <dbReference type="EMBL" id="GFO14340.1"/>
    </source>
</evidence>
<sequence length="209" mass="23710">MRAGGASCEELVDGRLGGGQRLVAHIGHARQAGHCGDAGQQHGQARQEDAQHYCATCRQKDRGHILLIDCVLFQSSIISARSIYRSKELNVLHQRYYHPFISGVCDKASQKRGWGGVRWELEGKYKGEKKESMRRRRANRSKKIRRRRRRTIKEEGGFFCKIKARPQQGDLRLPSPCQAKKSVVDSLAIVPPKPLEEEKERRRGEKIGG</sequence>
<dbReference type="AlphaFoldDB" id="A0AAV4B5J7"/>
<feature type="region of interest" description="Disordered" evidence="1">
    <location>
        <begin position="190"/>
        <end position="209"/>
    </location>
</feature>
<proteinExistence type="predicted"/>
<gene>
    <name evidence="2" type="ORF">PoB_004084500</name>
</gene>
<organism evidence="2 3">
    <name type="scientific">Plakobranchus ocellatus</name>
    <dbReference type="NCBI Taxonomy" id="259542"/>
    <lineage>
        <taxon>Eukaryota</taxon>
        <taxon>Metazoa</taxon>
        <taxon>Spiralia</taxon>
        <taxon>Lophotrochozoa</taxon>
        <taxon>Mollusca</taxon>
        <taxon>Gastropoda</taxon>
        <taxon>Heterobranchia</taxon>
        <taxon>Euthyneura</taxon>
        <taxon>Panpulmonata</taxon>
        <taxon>Sacoglossa</taxon>
        <taxon>Placobranchoidea</taxon>
        <taxon>Plakobranchidae</taxon>
        <taxon>Plakobranchus</taxon>
    </lineage>
</organism>
<comment type="caution">
    <text evidence="2">The sequence shown here is derived from an EMBL/GenBank/DDBJ whole genome shotgun (WGS) entry which is preliminary data.</text>
</comment>
<accession>A0AAV4B5J7</accession>
<name>A0AAV4B5J7_9GAST</name>
<protein>
    <submittedName>
        <fullName evidence="2">Uncharacterized protein</fullName>
    </submittedName>
</protein>
<evidence type="ECO:0000256" key="1">
    <source>
        <dbReference type="SAM" id="MobiDB-lite"/>
    </source>
</evidence>
<reference evidence="2 3" key="1">
    <citation type="journal article" date="2021" name="Elife">
        <title>Chloroplast acquisition without the gene transfer in kleptoplastic sea slugs, Plakobranchus ocellatus.</title>
        <authorList>
            <person name="Maeda T."/>
            <person name="Takahashi S."/>
            <person name="Yoshida T."/>
            <person name="Shimamura S."/>
            <person name="Takaki Y."/>
            <person name="Nagai Y."/>
            <person name="Toyoda A."/>
            <person name="Suzuki Y."/>
            <person name="Arimoto A."/>
            <person name="Ishii H."/>
            <person name="Satoh N."/>
            <person name="Nishiyama T."/>
            <person name="Hasebe M."/>
            <person name="Maruyama T."/>
            <person name="Minagawa J."/>
            <person name="Obokata J."/>
            <person name="Shigenobu S."/>
        </authorList>
    </citation>
    <scope>NUCLEOTIDE SEQUENCE [LARGE SCALE GENOMIC DNA]</scope>
</reference>
<keyword evidence="3" id="KW-1185">Reference proteome</keyword>
<dbReference type="Proteomes" id="UP000735302">
    <property type="component" value="Unassembled WGS sequence"/>
</dbReference>